<keyword evidence="3" id="KW-1185">Reference proteome</keyword>
<reference evidence="2 3" key="1">
    <citation type="submission" date="2018-04" db="EMBL/GenBank/DDBJ databases">
        <title>Thalassorhabdus spongiae gen. nov., sp. nov., isolated from a marine sponge in South-West Iceland.</title>
        <authorList>
            <person name="Knobloch S."/>
            <person name="Daussin A."/>
            <person name="Johannsson R."/>
            <person name="Marteinsson V.T."/>
        </authorList>
    </citation>
    <scope>NUCLEOTIDE SEQUENCE [LARGE SCALE GENOMIC DNA]</scope>
    <source>
        <strain evidence="2 3">Hp12</strain>
    </source>
</reference>
<dbReference type="Proteomes" id="UP000244906">
    <property type="component" value="Unassembled WGS sequence"/>
</dbReference>
<protein>
    <submittedName>
        <fullName evidence="2">DUF2167 domain-containing protein</fullName>
    </submittedName>
</protein>
<evidence type="ECO:0000256" key="1">
    <source>
        <dbReference type="SAM" id="Phobius"/>
    </source>
</evidence>
<gene>
    <name evidence="2" type="ORF">DC094_01955</name>
</gene>
<feature type="transmembrane region" description="Helical" evidence="1">
    <location>
        <begin position="247"/>
        <end position="270"/>
    </location>
</feature>
<proteinExistence type="predicted"/>
<dbReference type="OrthoDB" id="196355at2"/>
<name>A0A2V1H7V7_9GAMM</name>
<organism evidence="2 3">
    <name type="scientific">Pelagibaculum spongiae</name>
    <dbReference type="NCBI Taxonomy" id="2080658"/>
    <lineage>
        <taxon>Bacteria</taxon>
        <taxon>Pseudomonadati</taxon>
        <taxon>Pseudomonadota</taxon>
        <taxon>Gammaproteobacteria</taxon>
        <taxon>Oceanospirillales</taxon>
        <taxon>Pelagibaculum</taxon>
    </lineage>
</organism>
<dbReference type="AlphaFoldDB" id="A0A2V1H7V7"/>
<dbReference type="InterPro" id="IPR018682">
    <property type="entry name" value="DUF2167_membr"/>
</dbReference>
<keyword evidence="1" id="KW-0472">Membrane</keyword>
<evidence type="ECO:0000313" key="3">
    <source>
        <dbReference type="Proteomes" id="UP000244906"/>
    </source>
</evidence>
<dbReference type="Pfam" id="PF09935">
    <property type="entry name" value="DUF2167"/>
    <property type="match status" value="1"/>
</dbReference>
<comment type="caution">
    <text evidence="2">The sequence shown here is derived from an EMBL/GenBank/DDBJ whole genome shotgun (WGS) entry which is preliminary data.</text>
</comment>
<accession>A0A2V1H7V7</accession>
<evidence type="ECO:0000313" key="2">
    <source>
        <dbReference type="EMBL" id="PVZ72582.1"/>
    </source>
</evidence>
<keyword evidence="1" id="KW-0812">Transmembrane</keyword>
<sequence length="278" mass="31009">MAQQESDSGITQEQQQEMQRFVDSINWQQGEIKLLDGAVTLNVGSEFYYLSPADAEKILVELWGNIPGAGSQSVGMIFPSDVSPYEQDSWASIIQYEEDGYVSDEDAADINYDELLGTMQDDTRESSKRRTERGYGTVELIGWASRPYYDSVNKKLHWAKEMRFDGSEAHTLNYNIRVLGRKGVLVLNFIAGMDQLDQINGSVDKVLRMAEFNQGDRYQDFDPDIDEIAAYGIGALVAGKVIAKTGLLAGLFILLKKFGIIGLVALAGLFGKFFKKKK</sequence>
<dbReference type="EMBL" id="QDDL01000001">
    <property type="protein sequence ID" value="PVZ72582.1"/>
    <property type="molecule type" value="Genomic_DNA"/>
</dbReference>
<keyword evidence="1" id="KW-1133">Transmembrane helix</keyword>